<dbReference type="Pfam" id="PF00392">
    <property type="entry name" value="GntR"/>
    <property type="match status" value="1"/>
</dbReference>
<dbReference type="InterPro" id="IPR008920">
    <property type="entry name" value="TF_FadR/GntR_C"/>
</dbReference>
<keyword evidence="3" id="KW-0804">Transcription</keyword>
<organism evidence="5 6">
    <name type="scientific">Halomonas citrativorans</name>
    <dbReference type="NCBI Taxonomy" id="2742612"/>
    <lineage>
        <taxon>Bacteria</taxon>
        <taxon>Pseudomonadati</taxon>
        <taxon>Pseudomonadota</taxon>
        <taxon>Gammaproteobacteria</taxon>
        <taxon>Oceanospirillales</taxon>
        <taxon>Halomonadaceae</taxon>
        <taxon>Halomonas</taxon>
    </lineage>
</organism>
<evidence type="ECO:0000256" key="2">
    <source>
        <dbReference type="ARBA" id="ARBA00023125"/>
    </source>
</evidence>
<evidence type="ECO:0000259" key="4">
    <source>
        <dbReference type="PROSITE" id="PS50949"/>
    </source>
</evidence>
<evidence type="ECO:0000256" key="3">
    <source>
        <dbReference type="ARBA" id="ARBA00023163"/>
    </source>
</evidence>
<dbReference type="InterPro" id="IPR011711">
    <property type="entry name" value="GntR_C"/>
</dbReference>
<dbReference type="PRINTS" id="PR00035">
    <property type="entry name" value="HTHGNTR"/>
</dbReference>
<dbReference type="AlphaFoldDB" id="A0A1R4I451"/>
<name>A0A1R4I451_9GAMM</name>
<evidence type="ECO:0000313" key="5">
    <source>
        <dbReference type="EMBL" id="SJN14496.1"/>
    </source>
</evidence>
<dbReference type="EMBL" id="FUKM01000057">
    <property type="protein sequence ID" value="SJN14496.1"/>
    <property type="molecule type" value="Genomic_DNA"/>
</dbReference>
<reference evidence="5 6" key="1">
    <citation type="submission" date="2017-02" db="EMBL/GenBank/DDBJ databases">
        <authorList>
            <person name="Dridi B."/>
        </authorList>
    </citation>
    <scope>NUCLEOTIDE SEQUENCE [LARGE SCALE GENOMIC DNA]</scope>
    <source>
        <strain evidence="5 6">JB380</strain>
    </source>
</reference>
<sequence>MSAAFHRYRDCLQNRVRLKPTTLKLTIKLNVNKAHSKVMRKRSSNLSSLVALGITEKISSGEYSVGDQIPVESKLMESYNVSRSIVREAIALLRSEGLLLSRQGKGVFVASKERSVLKISADKLGELSEILDILELRLGVEVEAAGLAAARQDSSAIANLFNTLEEAEDIDNFMRNPRQLDFDFHMAIAIASGNSYMPKFLDFIGAVIIPPSQLIHDWQPKLSRDYLKKMYNEHKEIANAIKRKDIEASKTAMRLHLTESIERYRAIIPRA</sequence>
<dbReference type="GO" id="GO:0003677">
    <property type="term" value="F:DNA binding"/>
    <property type="evidence" value="ECO:0007669"/>
    <property type="project" value="UniProtKB-KW"/>
</dbReference>
<dbReference type="InterPro" id="IPR000524">
    <property type="entry name" value="Tscrpt_reg_HTH_GntR"/>
</dbReference>
<dbReference type="PANTHER" id="PTHR43537">
    <property type="entry name" value="TRANSCRIPTIONAL REGULATOR, GNTR FAMILY"/>
    <property type="match status" value="1"/>
</dbReference>
<dbReference type="SMART" id="SM00345">
    <property type="entry name" value="HTH_GNTR"/>
    <property type="match status" value="1"/>
</dbReference>
<feature type="domain" description="HTH gntR-type" evidence="4">
    <location>
        <begin position="44"/>
        <end position="112"/>
    </location>
</feature>
<protein>
    <submittedName>
        <fullName evidence="5">Predicted D-glucarate or D-galactorate regulator, GntR family</fullName>
    </submittedName>
</protein>
<proteinExistence type="predicted"/>
<dbReference type="SUPFAM" id="SSF48008">
    <property type="entry name" value="GntR ligand-binding domain-like"/>
    <property type="match status" value="1"/>
</dbReference>
<accession>A0A1R4I451</accession>
<keyword evidence="2" id="KW-0238">DNA-binding</keyword>
<dbReference type="Proteomes" id="UP000196331">
    <property type="component" value="Unassembled WGS sequence"/>
</dbReference>
<comment type="caution">
    <text evidence="5">The sequence shown here is derived from an EMBL/GenBank/DDBJ whole genome shotgun (WGS) entry which is preliminary data.</text>
</comment>
<dbReference type="Gene3D" id="1.10.10.10">
    <property type="entry name" value="Winged helix-like DNA-binding domain superfamily/Winged helix DNA-binding domain"/>
    <property type="match status" value="1"/>
</dbReference>
<keyword evidence="1" id="KW-0805">Transcription regulation</keyword>
<dbReference type="Pfam" id="PF07729">
    <property type="entry name" value="FCD"/>
    <property type="match status" value="1"/>
</dbReference>
<dbReference type="PROSITE" id="PS50949">
    <property type="entry name" value="HTH_GNTR"/>
    <property type="match status" value="1"/>
</dbReference>
<dbReference type="Gene3D" id="1.20.120.530">
    <property type="entry name" value="GntR ligand-binding domain-like"/>
    <property type="match status" value="1"/>
</dbReference>
<dbReference type="GO" id="GO:0003700">
    <property type="term" value="F:DNA-binding transcription factor activity"/>
    <property type="evidence" value="ECO:0007669"/>
    <property type="project" value="InterPro"/>
</dbReference>
<evidence type="ECO:0000313" key="6">
    <source>
        <dbReference type="Proteomes" id="UP000196331"/>
    </source>
</evidence>
<dbReference type="PANTHER" id="PTHR43537:SF5">
    <property type="entry name" value="UXU OPERON TRANSCRIPTIONAL REGULATOR"/>
    <property type="match status" value="1"/>
</dbReference>
<dbReference type="InterPro" id="IPR036390">
    <property type="entry name" value="WH_DNA-bd_sf"/>
</dbReference>
<evidence type="ECO:0000256" key="1">
    <source>
        <dbReference type="ARBA" id="ARBA00023015"/>
    </source>
</evidence>
<dbReference type="SUPFAM" id="SSF46785">
    <property type="entry name" value="Winged helix' DNA-binding domain"/>
    <property type="match status" value="1"/>
</dbReference>
<dbReference type="SMART" id="SM00895">
    <property type="entry name" value="FCD"/>
    <property type="match status" value="1"/>
</dbReference>
<gene>
    <name evidence="5" type="ORF">CZ787_15435</name>
</gene>
<dbReference type="CDD" id="cd07377">
    <property type="entry name" value="WHTH_GntR"/>
    <property type="match status" value="1"/>
</dbReference>
<dbReference type="InterPro" id="IPR036388">
    <property type="entry name" value="WH-like_DNA-bd_sf"/>
</dbReference>